<evidence type="ECO:0000313" key="3">
    <source>
        <dbReference type="Proteomes" id="UP000005695"/>
    </source>
</evidence>
<keyword evidence="3" id="KW-1185">Reference proteome</keyword>
<dbReference type="Proteomes" id="UP000005695">
    <property type="component" value="Unassembled WGS sequence"/>
</dbReference>
<proteinExistence type="predicted"/>
<accession>Q1K1L2</accession>
<gene>
    <name evidence="2" type="ORF">Dace_1840</name>
</gene>
<dbReference type="OrthoDB" id="9845716at2"/>
<evidence type="ECO:0000313" key="2">
    <source>
        <dbReference type="EMBL" id="EAT16376.1"/>
    </source>
</evidence>
<dbReference type="AlphaFoldDB" id="Q1K1L2"/>
<feature type="transmembrane region" description="Helical" evidence="1">
    <location>
        <begin position="37"/>
        <end position="59"/>
    </location>
</feature>
<keyword evidence="1" id="KW-0472">Membrane</keyword>
<name>Q1K1L2_DESA6</name>
<organism evidence="2 3">
    <name type="scientific">Desulfuromonas acetoxidans (strain DSM 684 / 11070)</name>
    <dbReference type="NCBI Taxonomy" id="281689"/>
    <lineage>
        <taxon>Bacteria</taxon>
        <taxon>Pseudomonadati</taxon>
        <taxon>Thermodesulfobacteriota</taxon>
        <taxon>Desulfuromonadia</taxon>
        <taxon>Desulfuromonadales</taxon>
        <taxon>Desulfuromonadaceae</taxon>
        <taxon>Desulfuromonas</taxon>
    </lineage>
</organism>
<reference evidence="2" key="1">
    <citation type="submission" date="2006-05" db="EMBL/GenBank/DDBJ databases">
        <title>Annotation of the draft genome assembly of Desulfuromonas acetoxidans DSM 684.</title>
        <authorList>
            <consortium name="US DOE Joint Genome Institute (JGI-ORNL)"/>
            <person name="Larimer F."/>
            <person name="Land M."/>
            <person name="Hauser L."/>
        </authorList>
    </citation>
    <scope>NUCLEOTIDE SEQUENCE [LARGE SCALE GENOMIC DNA]</scope>
    <source>
        <strain evidence="2">DSM 684</strain>
    </source>
</reference>
<dbReference type="RefSeq" id="WP_005998988.1">
    <property type="nucleotide sequence ID" value="NZ_AAEW02000005.1"/>
</dbReference>
<reference evidence="2" key="2">
    <citation type="submission" date="2006-05" db="EMBL/GenBank/DDBJ databases">
        <title>Sequencing of the draft genome and assembly of Desulfuromonas acetoxidans DSM 684.</title>
        <authorList>
            <consortium name="US DOE Joint Genome Institute (JGI-PGF)"/>
            <person name="Copeland A."/>
            <person name="Lucas S."/>
            <person name="Lapidus A."/>
            <person name="Barry K."/>
            <person name="Detter J.C."/>
            <person name="Glavina del Rio T."/>
            <person name="Hammon N."/>
            <person name="Israni S."/>
            <person name="Dalin E."/>
            <person name="Tice H."/>
            <person name="Bruce D."/>
            <person name="Pitluck S."/>
            <person name="Richardson P."/>
        </authorList>
    </citation>
    <scope>NUCLEOTIDE SEQUENCE [LARGE SCALE GENOMIC DNA]</scope>
    <source>
        <strain evidence="2">DSM 684</strain>
    </source>
</reference>
<protein>
    <submittedName>
        <fullName evidence="2">Uncharacterized protein</fullName>
    </submittedName>
</protein>
<feature type="transmembrane region" description="Helical" evidence="1">
    <location>
        <begin position="65"/>
        <end position="85"/>
    </location>
</feature>
<sequence>MLNLNRTEQQYIERAQHINLHDIDYDSLLKHRSHHTYSALGIGACFFMVGILLFVAEILPDVPSIGSIPVTMILLTGLMVIFYALRYQREIETRVTYDILQRIQAIEGHDGFLWRMNTIINAYCQEQYGGLPESIQQLQISSQAGGIEMSEIRLYKDVLKNTIVWYRNNMPEE</sequence>
<dbReference type="EMBL" id="AAEW02000005">
    <property type="protein sequence ID" value="EAT16376.1"/>
    <property type="molecule type" value="Genomic_DNA"/>
</dbReference>
<evidence type="ECO:0000256" key="1">
    <source>
        <dbReference type="SAM" id="Phobius"/>
    </source>
</evidence>
<keyword evidence="1" id="KW-0812">Transmembrane</keyword>
<comment type="caution">
    <text evidence="2">The sequence shown here is derived from an EMBL/GenBank/DDBJ whole genome shotgun (WGS) entry which is preliminary data.</text>
</comment>
<keyword evidence="1" id="KW-1133">Transmembrane helix</keyword>